<keyword evidence="3" id="KW-1185">Reference proteome</keyword>
<dbReference type="HOGENOM" id="CLU_2812529_0_0_1"/>
<protein>
    <submittedName>
        <fullName evidence="2">Uncharacterized protein</fullName>
    </submittedName>
</protein>
<feature type="compositionally biased region" description="Basic and acidic residues" evidence="1">
    <location>
        <begin position="1"/>
        <end position="20"/>
    </location>
</feature>
<evidence type="ECO:0000313" key="3">
    <source>
        <dbReference type="Proteomes" id="UP000027222"/>
    </source>
</evidence>
<dbReference type="AlphaFoldDB" id="A0A067TYH6"/>
<organism evidence="2 3">
    <name type="scientific">Galerina marginata (strain CBS 339.88)</name>
    <dbReference type="NCBI Taxonomy" id="685588"/>
    <lineage>
        <taxon>Eukaryota</taxon>
        <taxon>Fungi</taxon>
        <taxon>Dikarya</taxon>
        <taxon>Basidiomycota</taxon>
        <taxon>Agaricomycotina</taxon>
        <taxon>Agaricomycetes</taxon>
        <taxon>Agaricomycetidae</taxon>
        <taxon>Agaricales</taxon>
        <taxon>Agaricineae</taxon>
        <taxon>Strophariaceae</taxon>
        <taxon>Galerina</taxon>
    </lineage>
</organism>
<feature type="region of interest" description="Disordered" evidence="1">
    <location>
        <begin position="1"/>
        <end position="54"/>
    </location>
</feature>
<dbReference type="EMBL" id="KL142368">
    <property type="protein sequence ID" value="KDR84103.1"/>
    <property type="molecule type" value="Genomic_DNA"/>
</dbReference>
<evidence type="ECO:0000256" key="1">
    <source>
        <dbReference type="SAM" id="MobiDB-lite"/>
    </source>
</evidence>
<evidence type="ECO:0000313" key="2">
    <source>
        <dbReference type="EMBL" id="KDR84103.1"/>
    </source>
</evidence>
<gene>
    <name evidence="2" type="ORF">GALMADRAFT_236765</name>
</gene>
<sequence length="67" mass="7629">MTTSSRLKENRPRSSERTDDVGGEARQGKERQGTGGNFPENSEKEKVNTRQGWEPAWCTVTDDRARF</sequence>
<dbReference type="Proteomes" id="UP000027222">
    <property type="component" value="Unassembled WGS sequence"/>
</dbReference>
<name>A0A067TYH6_GALM3</name>
<reference evidence="3" key="1">
    <citation type="journal article" date="2014" name="Proc. Natl. Acad. Sci. U.S.A.">
        <title>Extensive sampling of basidiomycete genomes demonstrates inadequacy of the white-rot/brown-rot paradigm for wood decay fungi.</title>
        <authorList>
            <person name="Riley R."/>
            <person name="Salamov A.A."/>
            <person name="Brown D.W."/>
            <person name="Nagy L.G."/>
            <person name="Floudas D."/>
            <person name="Held B.W."/>
            <person name="Levasseur A."/>
            <person name="Lombard V."/>
            <person name="Morin E."/>
            <person name="Otillar R."/>
            <person name="Lindquist E.A."/>
            <person name="Sun H."/>
            <person name="LaButti K.M."/>
            <person name="Schmutz J."/>
            <person name="Jabbour D."/>
            <person name="Luo H."/>
            <person name="Baker S.E."/>
            <person name="Pisabarro A.G."/>
            <person name="Walton J.D."/>
            <person name="Blanchette R.A."/>
            <person name="Henrissat B."/>
            <person name="Martin F."/>
            <person name="Cullen D."/>
            <person name="Hibbett D.S."/>
            <person name="Grigoriev I.V."/>
        </authorList>
    </citation>
    <scope>NUCLEOTIDE SEQUENCE [LARGE SCALE GENOMIC DNA]</scope>
    <source>
        <strain evidence="3">CBS 339.88</strain>
    </source>
</reference>
<accession>A0A067TYH6</accession>
<proteinExistence type="predicted"/>